<gene>
    <name evidence="1" type="ORF">E2C01_018841</name>
</gene>
<reference evidence="1 2" key="1">
    <citation type="submission" date="2019-05" db="EMBL/GenBank/DDBJ databases">
        <title>Another draft genome of Portunus trituberculatus and its Hox gene families provides insights of decapod evolution.</title>
        <authorList>
            <person name="Jeong J.-H."/>
            <person name="Song I."/>
            <person name="Kim S."/>
            <person name="Choi T."/>
            <person name="Kim D."/>
            <person name="Ryu S."/>
            <person name="Kim W."/>
        </authorList>
    </citation>
    <scope>NUCLEOTIDE SEQUENCE [LARGE SCALE GENOMIC DNA]</scope>
    <source>
        <tissue evidence="1">Muscle</tissue>
    </source>
</reference>
<protein>
    <submittedName>
        <fullName evidence="1">Uncharacterized protein</fullName>
    </submittedName>
</protein>
<sequence>MRKCFLIFWDEGKENPYKFMRELAKTIIKQVQDSTQELD</sequence>
<accession>A0A5B7DXA3</accession>
<dbReference type="EMBL" id="VSRR010001500">
    <property type="protein sequence ID" value="MPC25719.1"/>
    <property type="molecule type" value="Genomic_DNA"/>
</dbReference>
<keyword evidence="2" id="KW-1185">Reference proteome</keyword>
<proteinExistence type="predicted"/>
<name>A0A5B7DXA3_PORTR</name>
<comment type="caution">
    <text evidence="1">The sequence shown here is derived from an EMBL/GenBank/DDBJ whole genome shotgun (WGS) entry which is preliminary data.</text>
</comment>
<organism evidence="1 2">
    <name type="scientific">Portunus trituberculatus</name>
    <name type="common">Swimming crab</name>
    <name type="synonym">Neptunus trituberculatus</name>
    <dbReference type="NCBI Taxonomy" id="210409"/>
    <lineage>
        <taxon>Eukaryota</taxon>
        <taxon>Metazoa</taxon>
        <taxon>Ecdysozoa</taxon>
        <taxon>Arthropoda</taxon>
        <taxon>Crustacea</taxon>
        <taxon>Multicrustacea</taxon>
        <taxon>Malacostraca</taxon>
        <taxon>Eumalacostraca</taxon>
        <taxon>Eucarida</taxon>
        <taxon>Decapoda</taxon>
        <taxon>Pleocyemata</taxon>
        <taxon>Brachyura</taxon>
        <taxon>Eubrachyura</taxon>
        <taxon>Portunoidea</taxon>
        <taxon>Portunidae</taxon>
        <taxon>Portuninae</taxon>
        <taxon>Portunus</taxon>
    </lineage>
</organism>
<evidence type="ECO:0000313" key="1">
    <source>
        <dbReference type="EMBL" id="MPC25719.1"/>
    </source>
</evidence>
<dbReference type="AlphaFoldDB" id="A0A5B7DXA3"/>
<evidence type="ECO:0000313" key="2">
    <source>
        <dbReference type="Proteomes" id="UP000324222"/>
    </source>
</evidence>
<dbReference type="Proteomes" id="UP000324222">
    <property type="component" value="Unassembled WGS sequence"/>
</dbReference>